<evidence type="ECO:0000256" key="1">
    <source>
        <dbReference type="SAM" id="MobiDB-lite"/>
    </source>
</evidence>
<name>A0A4Y9XRU6_9AGAM</name>
<evidence type="ECO:0000313" key="2">
    <source>
        <dbReference type="EMBL" id="TFY53034.1"/>
    </source>
</evidence>
<proteinExistence type="predicted"/>
<dbReference type="OrthoDB" id="10345945at2759"/>
<sequence length="288" mass="31267">MTAASLKNEPPSPPSTREADKEKITSQPKSSARGGDKTPSSQCHKGRAFRRSKTVPQVNVRDAFRMIVDELPSPVEQPESAEDSMRAGQRSIIMNLVLSSSTHGLCPSPEVGELWSESVNDKLTRRSSTPNLKLCNARDAEDHSAAAGTRPTNLKKGVNRSRRSTVTSIPEEDERLSSSSGVSRSTRNISVGTVTEPTAQAQAPMPDFATWQAAFSDDLHAIRCRLDAIEVGQGATNSTMWEFFQRYVRMERTVVHHHPAPVVQIVCPCCAAPIQVSSLPAIPPTGEA</sequence>
<organism evidence="2 3">
    <name type="scientific">Dentipellis fragilis</name>
    <dbReference type="NCBI Taxonomy" id="205917"/>
    <lineage>
        <taxon>Eukaryota</taxon>
        <taxon>Fungi</taxon>
        <taxon>Dikarya</taxon>
        <taxon>Basidiomycota</taxon>
        <taxon>Agaricomycotina</taxon>
        <taxon>Agaricomycetes</taxon>
        <taxon>Russulales</taxon>
        <taxon>Hericiaceae</taxon>
        <taxon>Dentipellis</taxon>
    </lineage>
</organism>
<feature type="compositionally biased region" description="Basic residues" evidence="1">
    <location>
        <begin position="44"/>
        <end position="53"/>
    </location>
</feature>
<evidence type="ECO:0000313" key="3">
    <source>
        <dbReference type="Proteomes" id="UP000298327"/>
    </source>
</evidence>
<dbReference type="AlphaFoldDB" id="A0A4Y9XRU6"/>
<keyword evidence="3" id="KW-1185">Reference proteome</keyword>
<dbReference type="EMBL" id="SEOQ01001211">
    <property type="protein sequence ID" value="TFY53034.1"/>
    <property type="molecule type" value="Genomic_DNA"/>
</dbReference>
<feature type="region of interest" description="Disordered" evidence="1">
    <location>
        <begin position="1"/>
        <end position="56"/>
    </location>
</feature>
<dbReference type="Proteomes" id="UP000298327">
    <property type="component" value="Unassembled WGS sequence"/>
</dbReference>
<feature type="compositionally biased region" description="Low complexity" evidence="1">
    <location>
        <begin position="177"/>
        <end position="189"/>
    </location>
</feature>
<comment type="caution">
    <text evidence="2">The sequence shown here is derived from an EMBL/GenBank/DDBJ whole genome shotgun (WGS) entry which is preliminary data.</text>
</comment>
<protein>
    <submittedName>
        <fullName evidence="2">Uncharacterized protein</fullName>
    </submittedName>
</protein>
<feature type="region of interest" description="Disordered" evidence="1">
    <location>
        <begin position="137"/>
        <end position="189"/>
    </location>
</feature>
<accession>A0A4Y9XRU6</accession>
<gene>
    <name evidence="2" type="ORF">EVG20_g10297</name>
</gene>
<reference evidence="2 3" key="1">
    <citation type="submission" date="2019-02" db="EMBL/GenBank/DDBJ databases">
        <title>Genome sequencing of the rare red list fungi Dentipellis fragilis.</title>
        <authorList>
            <person name="Buettner E."/>
            <person name="Kellner H."/>
        </authorList>
    </citation>
    <scope>NUCLEOTIDE SEQUENCE [LARGE SCALE GENOMIC DNA]</scope>
    <source>
        <strain evidence="2 3">DSM 105465</strain>
    </source>
</reference>